<dbReference type="InterPro" id="IPR001387">
    <property type="entry name" value="Cro/C1-type_HTH"/>
</dbReference>
<dbReference type="CDD" id="cd00093">
    <property type="entry name" value="HTH_XRE"/>
    <property type="match status" value="1"/>
</dbReference>
<organism evidence="2 4">
    <name type="scientific">Bifidobacterium longum</name>
    <dbReference type="NCBI Taxonomy" id="216816"/>
    <lineage>
        <taxon>Bacteria</taxon>
        <taxon>Bacillati</taxon>
        <taxon>Actinomycetota</taxon>
        <taxon>Actinomycetes</taxon>
        <taxon>Bifidobacteriales</taxon>
        <taxon>Bifidobacteriaceae</taxon>
        <taxon>Bifidobacterium</taxon>
    </lineage>
</organism>
<dbReference type="Proteomes" id="UP000466472">
    <property type="component" value="Unassembled WGS sequence"/>
</dbReference>
<dbReference type="EMBL" id="WXEF01000001">
    <property type="protein sequence ID" value="MZR87785.1"/>
    <property type="molecule type" value="Genomic_DNA"/>
</dbReference>
<proteinExistence type="predicted"/>
<gene>
    <name evidence="2" type="ORF">GT999_00320</name>
    <name evidence="3" type="ORF">GUA24_00325</name>
</gene>
<evidence type="ECO:0000313" key="4">
    <source>
        <dbReference type="Proteomes" id="UP000466472"/>
    </source>
</evidence>
<dbReference type="AlphaFoldDB" id="A0A2I1J3L8"/>
<name>A0A2I1J3L8_BIFLN</name>
<evidence type="ECO:0000313" key="2">
    <source>
        <dbReference type="EMBL" id="MZR87785.1"/>
    </source>
</evidence>
<dbReference type="Gene3D" id="1.10.260.40">
    <property type="entry name" value="lambda repressor-like DNA-binding domains"/>
    <property type="match status" value="1"/>
</dbReference>
<sequence length="78" mass="8428">MNESSSFQTNLARRVRATLAAQGHTQKDAADMLGISESTLSNKLTGKIRFNDAEIFSLSHWLGVPSDALLGLKPLEVA</sequence>
<dbReference type="GO" id="GO:0043565">
    <property type="term" value="F:sequence-specific DNA binding"/>
    <property type="evidence" value="ECO:0007669"/>
    <property type="project" value="InterPro"/>
</dbReference>
<reference evidence="2 4" key="1">
    <citation type="journal article" date="2019" name="Nat. Med.">
        <title>A library of human gut bacterial isolates paired with longitudinal multiomics data enables mechanistic microbiome research.</title>
        <authorList>
            <person name="Poyet M."/>
            <person name="Groussin M."/>
            <person name="Gibbons S.M."/>
            <person name="Avila-Pacheco J."/>
            <person name="Jiang X."/>
            <person name="Kearney S.M."/>
            <person name="Perrotta A.R."/>
            <person name="Berdy B."/>
            <person name="Zhao S."/>
            <person name="Lieberman T.D."/>
            <person name="Swanson P.K."/>
            <person name="Smith M."/>
            <person name="Roesemann S."/>
            <person name="Alexander J.E."/>
            <person name="Rich S.A."/>
            <person name="Livny J."/>
            <person name="Vlamakis H."/>
            <person name="Clish C."/>
            <person name="Bullock K."/>
            <person name="Deik A."/>
            <person name="Scott J."/>
            <person name="Pierce K.A."/>
            <person name="Xavier R.J."/>
            <person name="Alm E.J."/>
        </authorList>
    </citation>
    <scope>NUCLEOTIDE SEQUENCE [LARGE SCALE GENOMIC DNA]</scope>
    <source>
        <strain evidence="2 4">BIOML-A395</strain>
        <strain evidence="3">BIOML-A409</strain>
    </source>
</reference>
<protein>
    <submittedName>
        <fullName evidence="2">Helix-turn-helix domain-containing protein</fullName>
    </submittedName>
</protein>
<dbReference type="InterPro" id="IPR010982">
    <property type="entry name" value="Lambda_DNA-bd_dom_sf"/>
</dbReference>
<dbReference type="InterPro" id="IPR002197">
    <property type="entry name" value="HTH_Fis"/>
</dbReference>
<dbReference type="EMBL" id="WXDR01000001">
    <property type="protein sequence ID" value="MZU07506.1"/>
    <property type="molecule type" value="Genomic_DNA"/>
</dbReference>
<dbReference type="SMART" id="SM00530">
    <property type="entry name" value="HTH_XRE"/>
    <property type="match status" value="1"/>
</dbReference>
<dbReference type="PROSITE" id="PS50943">
    <property type="entry name" value="HTH_CROC1"/>
    <property type="match status" value="1"/>
</dbReference>
<dbReference type="Pfam" id="PF02954">
    <property type="entry name" value="HTH_8"/>
    <property type="match status" value="1"/>
</dbReference>
<feature type="domain" description="HTH cro/C1-type" evidence="1">
    <location>
        <begin position="15"/>
        <end position="69"/>
    </location>
</feature>
<dbReference type="SUPFAM" id="SSF47413">
    <property type="entry name" value="lambda repressor-like DNA-binding domains"/>
    <property type="match status" value="1"/>
</dbReference>
<comment type="caution">
    <text evidence="2">The sequence shown here is derived from an EMBL/GenBank/DDBJ whole genome shotgun (WGS) entry which is preliminary data.</text>
</comment>
<dbReference type="RefSeq" id="WP_007051486.1">
    <property type="nucleotide sequence ID" value="NZ_CP089302.1"/>
</dbReference>
<evidence type="ECO:0000259" key="1">
    <source>
        <dbReference type="PROSITE" id="PS50943"/>
    </source>
</evidence>
<evidence type="ECO:0000313" key="3">
    <source>
        <dbReference type="EMBL" id="MZU07506.1"/>
    </source>
</evidence>
<accession>A0A2I1J3L8</accession>
<dbReference type="Proteomes" id="UP000638311">
    <property type="component" value="Unassembled WGS sequence"/>
</dbReference>